<reference evidence="2" key="1">
    <citation type="submission" date="2015-06" db="EMBL/GenBank/DDBJ databases">
        <title>Complete cryptic plasmid (pTP33) assembly of Yersinia pestis biovar Medievalis strain I-2638.</title>
        <authorList>
            <person name="Afanas'ev M.V."/>
            <person name="Tokmakova E.G."/>
            <person name="Polovinkina V.S."/>
            <person name="Sidorova E.A."/>
            <person name="Sinkov V.V."/>
            <person name="Balakhonov S.V."/>
        </authorList>
    </citation>
    <scope>NUCLEOTIDE SEQUENCE</scope>
    <source>
        <strain evidence="2">I-2638</strain>
        <plasmid evidence="2">pTP33</plasmid>
    </source>
</reference>
<dbReference type="NCBIfam" id="NF047498">
    <property type="entry name" value="LIC_12616_fam"/>
    <property type="match status" value="1"/>
</dbReference>
<evidence type="ECO:0000313" key="2">
    <source>
        <dbReference type="EMBL" id="AKT73163.1"/>
    </source>
</evidence>
<keyword evidence="2" id="KW-0614">Plasmid</keyword>
<proteinExistence type="predicted"/>
<dbReference type="InterPro" id="IPR057087">
    <property type="entry name" value="Gp12-like"/>
</dbReference>
<dbReference type="AlphaFoldDB" id="A0A0K1H0N4"/>
<sequence>MSLPSELVLDADEMPDVSALKAFITIGRVTSEPLGSEYRFDGMTEREAVTVSRLTVLSVNAYGRNAYPIIEKLASALALSAAQSSLKHAGAAVLKLSPIRNLPTAIAGGFEQRAQIDITLSHIHRVEAQVNRAETVEITLQEDKQ</sequence>
<dbReference type="Pfam" id="PF23961">
    <property type="entry name" value="Phage_tail_terminator_9"/>
    <property type="match status" value="1"/>
</dbReference>
<evidence type="ECO:0000259" key="1">
    <source>
        <dbReference type="Pfam" id="PF23961"/>
    </source>
</evidence>
<feature type="domain" description="Phage neck terminator protein gp12-like" evidence="1">
    <location>
        <begin position="21"/>
        <end position="141"/>
    </location>
</feature>
<name>A0A0K1H0N4_YERPE</name>
<accession>A0A0K1H0N4</accession>
<protein>
    <recommendedName>
        <fullName evidence="1">Phage neck terminator protein gp12-like domain-containing protein</fullName>
    </recommendedName>
</protein>
<geneLocation type="plasmid" evidence="2">
    <name>pTP33</name>
</geneLocation>
<organism evidence="2">
    <name type="scientific">Yersinia pestis</name>
    <dbReference type="NCBI Taxonomy" id="632"/>
    <lineage>
        <taxon>Bacteria</taxon>
        <taxon>Pseudomonadati</taxon>
        <taxon>Pseudomonadota</taxon>
        <taxon>Gammaproteobacteria</taxon>
        <taxon>Enterobacterales</taxon>
        <taxon>Yersiniaceae</taxon>
        <taxon>Yersinia</taxon>
    </lineage>
</organism>
<dbReference type="EMBL" id="KT020860">
    <property type="protein sequence ID" value="AKT73163.1"/>
    <property type="molecule type" value="Genomic_DNA"/>
</dbReference>